<evidence type="ECO:0000256" key="10">
    <source>
        <dbReference type="ARBA" id="ARBA00023012"/>
    </source>
</evidence>
<gene>
    <name evidence="20" type="ORF">IE877_15200</name>
</gene>
<evidence type="ECO:0000256" key="5">
    <source>
        <dbReference type="ARBA" id="ARBA00022553"/>
    </source>
</evidence>
<dbReference type="PANTHER" id="PTHR45339">
    <property type="entry name" value="HYBRID SIGNAL TRANSDUCTION HISTIDINE KINASE J"/>
    <property type="match status" value="1"/>
</dbReference>
<dbReference type="CDD" id="cd17546">
    <property type="entry name" value="REC_hyHK_CKI1_RcsC-like"/>
    <property type="match status" value="1"/>
</dbReference>
<feature type="domain" description="PAS" evidence="17">
    <location>
        <begin position="301"/>
        <end position="347"/>
    </location>
</feature>
<dbReference type="SMART" id="SM00448">
    <property type="entry name" value="REC"/>
    <property type="match status" value="2"/>
</dbReference>
<feature type="domain" description="HPt" evidence="19">
    <location>
        <begin position="878"/>
        <end position="972"/>
    </location>
</feature>
<evidence type="ECO:0000256" key="1">
    <source>
        <dbReference type="ARBA" id="ARBA00000085"/>
    </source>
</evidence>
<dbReference type="EC" id="2.7.13.3" evidence="3"/>
<comment type="subcellular location">
    <subcellularLocation>
        <location evidence="2">Cell membrane</location>
        <topology evidence="2">Multi-pass membrane protein</topology>
    </subcellularLocation>
</comment>
<dbReference type="Pfam" id="PF02518">
    <property type="entry name" value="HATPase_c"/>
    <property type="match status" value="1"/>
</dbReference>
<feature type="modified residue" description="4-aspartylphosphate" evidence="13">
    <location>
        <position position="759"/>
    </location>
</feature>
<dbReference type="InterPro" id="IPR036641">
    <property type="entry name" value="HPT_dom_sf"/>
</dbReference>
<dbReference type="InterPro" id="IPR000700">
    <property type="entry name" value="PAS-assoc_C"/>
</dbReference>
<dbReference type="Pfam" id="PF00072">
    <property type="entry name" value="Response_reg"/>
    <property type="match status" value="2"/>
</dbReference>
<dbReference type="InterPro" id="IPR003594">
    <property type="entry name" value="HATPase_dom"/>
</dbReference>
<dbReference type="Gene3D" id="3.30.565.10">
    <property type="entry name" value="Histidine kinase-like ATPase, C-terminal domain"/>
    <property type="match status" value="1"/>
</dbReference>
<dbReference type="InterPro" id="IPR013655">
    <property type="entry name" value="PAS_fold_3"/>
</dbReference>
<organism evidence="20 21">
    <name type="scientific">Methylomonas albis</name>
    <dbReference type="NCBI Taxonomy" id="1854563"/>
    <lineage>
        <taxon>Bacteria</taxon>
        <taxon>Pseudomonadati</taxon>
        <taxon>Pseudomonadota</taxon>
        <taxon>Gammaproteobacteria</taxon>
        <taxon>Methylococcales</taxon>
        <taxon>Methylococcaceae</taxon>
        <taxon>Methylomonas</taxon>
    </lineage>
</organism>
<dbReference type="InterPro" id="IPR035965">
    <property type="entry name" value="PAS-like_dom_sf"/>
</dbReference>
<evidence type="ECO:0000313" key="21">
    <source>
        <dbReference type="Proteomes" id="UP000652176"/>
    </source>
</evidence>
<evidence type="ECO:0000256" key="7">
    <source>
        <dbReference type="ARBA" id="ARBA00022741"/>
    </source>
</evidence>
<dbReference type="InterPro" id="IPR001610">
    <property type="entry name" value="PAC"/>
</dbReference>
<dbReference type="RefSeq" id="WP_192375496.1">
    <property type="nucleotide sequence ID" value="NZ_CAJHIV010000001.1"/>
</dbReference>
<dbReference type="CDD" id="cd00130">
    <property type="entry name" value="PAS"/>
    <property type="match status" value="2"/>
</dbReference>
<dbReference type="PROSITE" id="PS50894">
    <property type="entry name" value="HPT"/>
    <property type="match status" value="1"/>
</dbReference>
<keyword evidence="21" id="KW-1185">Reference proteome</keyword>
<feature type="domain" description="PAC" evidence="18">
    <location>
        <begin position="252"/>
        <end position="304"/>
    </location>
</feature>
<feature type="domain" description="PAC" evidence="18">
    <location>
        <begin position="372"/>
        <end position="426"/>
    </location>
</feature>
<evidence type="ECO:0000256" key="3">
    <source>
        <dbReference type="ARBA" id="ARBA00012438"/>
    </source>
</evidence>
<dbReference type="Pfam" id="PF00512">
    <property type="entry name" value="HisKA"/>
    <property type="match status" value="1"/>
</dbReference>
<evidence type="ECO:0000313" key="20">
    <source>
        <dbReference type="EMBL" id="MBD9357208.1"/>
    </source>
</evidence>
<dbReference type="CDD" id="cd00156">
    <property type="entry name" value="REC"/>
    <property type="match status" value="1"/>
</dbReference>
<keyword evidence="14" id="KW-0175">Coiled coil</keyword>
<evidence type="ECO:0000256" key="6">
    <source>
        <dbReference type="ARBA" id="ARBA00022692"/>
    </source>
</evidence>
<keyword evidence="6" id="KW-0812">Transmembrane</keyword>
<dbReference type="CDD" id="cd00082">
    <property type="entry name" value="HisKA"/>
    <property type="match status" value="1"/>
</dbReference>
<dbReference type="SMART" id="SM00388">
    <property type="entry name" value="HisKA"/>
    <property type="match status" value="1"/>
</dbReference>
<dbReference type="InterPro" id="IPR004358">
    <property type="entry name" value="Sig_transdc_His_kin-like_C"/>
</dbReference>
<dbReference type="NCBIfam" id="TIGR00229">
    <property type="entry name" value="sensory_box"/>
    <property type="match status" value="2"/>
</dbReference>
<dbReference type="PROSITE" id="PS50112">
    <property type="entry name" value="PAS"/>
    <property type="match status" value="1"/>
</dbReference>
<evidence type="ECO:0000256" key="2">
    <source>
        <dbReference type="ARBA" id="ARBA00004651"/>
    </source>
</evidence>
<dbReference type="InterPro" id="IPR008207">
    <property type="entry name" value="Sig_transdc_His_kin_Hpt_dom"/>
</dbReference>
<dbReference type="PANTHER" id="PTHR45339:SF1">
    <property type="entry name" value="HYBRID SIGNAL TRANSDUCTION HISTIDINE KINASE J"/>
    <property type="match status" value="1"/>
</dbReference>
<name>A0ABR9D291_9GAMM</name>
<dbReference type="SUPFAM" id="SSF47226">
    <property type="entry name" value="Histidine-containing phosphotransfer domain, HPT domain"/>
    <property type="match status" value="1"/>
</dbReference>
<dbReference type="EMBL" id="JACXSS010000001">
    <property type="protein sequence ID" value="MBD9357208.1"/>
    <property type="molecule type" value="Genomic_DNA"/>
</dbReference>
<dbReference type="PROSITE" id="PS50109">
    <property type="entry name" value="HIS_KIN"/>
    <property type="match status" value="1"/>
</dbReference>
<keyword evidence="10" id="KW-0902">Two-component regulatory system</keyword>
<evidence type="ECO:0000256" key="13">
    <source>
        <dbReference type="PROSITE-ProRule" id="PRU00169"/>
    </source>
</evidence>
<dbReference type="CDD" id="cd16922">
    <property type="entry name" value="HATPase_EvgS-ArcB-TorS-like"/>
    <property type="match status" value="1"/>
</dbReference>
<evidence type="ECO:0000259" key="15">
    <source>
        <dbReference type="PROSITE" id="PS50109"/>
    </source>
</evidence>
<dbReference type="Gene3D" id="1.20.120.160">
    <property type="entry name" value="HPT domain"/>
    <property type="match status" value="1"/>
</dbReference>
<dbReference type="SMART" id="SM00086">
    <property type="entry name" value="PAC"/>
    <property type="match status" value="2"/>
</dbReference>
<keyword evidence="8" id="KW-0067">ATP-binding</keyword>
<feature type="domain" description="Response regulatory" evidence="16">
    <location>
        <begin position="710"/>
        <end position="826"/>
    </location>
</feature>
<evidence type="ECO:0000256" key="11">
    <source>
        <dbReference type="ARBA" id="ARBA00023136"/>
    </source>
</evidence>
<dbReference type="Pfam" id="PF08447">
    <property type="entry name" value="PAS_3"/>
    <property type="match status" value="1"/>
</dbReference>
<dbReference type="SMART" id="SM00387">
    <property type="entry name" value="HATPase_c"/>
    <property type="match status" value="1"/>
</dbReference>
<dbReference type="InterPro" id="IPR003661">
    <property type="entry name" value="HisK_dim/P_dom"/>
</dbReference>
<keyword evidence="7" id="KW-0547">Nucleotide-binding</keyword>
<dbReference type="Pfam" id="PF01627">
    <property type="entry name" value="Hpt"/>
    <property type="match status" value="1"/>
</dbReference>
<dbReference type="SUPFAM" id="SSF55785">
    <property type="entry name" value="PYP-like sensor domain (PAS domain)"/>
    <property type="match status" value="2"/>
</dbReference>
<dbReference type="SMART" id="SM00091">
    <property type="entry name" value="PAS"/>
    <property type="match status" value="2"/>
</dbReference>
<dbReference type="SUPFAM" id="SSF55874">
    <property type="entry name" value="ATPase domain of HSP90 chaperone/DNA topoisomerase II/histidine kinase"/>
    <property type="match status" value="1"/>
</dbReference>
<evidence type="ECO:0000259" key="17">
    <source>
        <dbReference type="PROSITE" id="PS50112"/>
    </source>
</evidence>
<keyword evidence="4" id="KW-1003">Cell membrane</keyword>
<evidence type="ECO:0000256" key="8">
    <source>
        <dbReference type="ARBA" id="ARBA00022840"/>
    </source>
</evidence>
<comment type="catalytic activity">
    <reaction evidence="1">
        <text>ATP + protein L-histidine = ADP + protein N-phospho-L-histidine.</text>
        <dbReference type="EC" id="2.7.13.3"/>
    </reaction>
</comment>
<dbReference type="Pfam" id="PF13426">
    <property type="entry name" value="PAS_9"/>
    <property type="match status" value="1"/>
</dbReference>
<dbReference type="Gene3D" id="3.40.50.2300">
    <property type="match status" value="2"/>
</dbReference>
<protein>
    <recommendedName>
        <fullName evidence="3">histidine kinase</fullName>
        <ecNumber evidence="3">2.7.13.3</ecNumber>
    </recommendedName>
</protein>
<dbReference type="Gene3D" id="1.10.287.130">
    <property type="match status" value="1"/>
</dbReference>
<evidence type="ECO:0000259" key="16">
    <source>
        <dbReference type="PROSITE" id="PS50110"/>
    </source>
</evidence>
<dbReference type="Gene3D" id="2.10.70.100">
    <property type="match status" value="1"/>
</dbReference>
<dbReference type="Proteomes" id="UP000652176">
    <property type="component" value="Unassembled WGS sequence"/>
</dbReference>
<dbReference type="InterPro" id="IPR000014">
    <property type="entry name" value="PAS"/>
</dbReference>
<reference evidence="20 21" key="1">
    <citation type="submission" date="2020-09" db="EMBL/GenBank/DDBJ databases">
        <title>Methylomonas albis sp. nov. and Methylomonas fluvii sp. nov.: Two cold-adapted methanotrophs from the River Elbe and an amended description of Methylovulum psychrotolerans strain Eb1.</title>
        <authorList>
            <person name="Bussmann I.K."/>
            <person name="Klings K.-W."/>
            <person name="Warnstedt J."/>
            <person name="Hoppert M."/>
            <person name="Saborowski A."/>
            <person name="Horn F."/>
            <person name="Liebner S."/>
        </authorList>
    </citation>
    <scope>NUCLEOTIDE SEQUENCE [LARGE SCALE GENOMIC DNA]</scope>
    <source>
        <strain evidence="20 21">EbA</strain>
    </source>
</reference>
<evidence type="ECO:0000256" key="14">
    <source>
        <dbReference type="SAM" id="Coils"/>
    </source>
</evidence>
<dbReference type="InterPro" id="IPR036097">
    <property type="entry name" value="HisK_dim/P_sf"/>
</dbReference>
<keyword evidence="9" id="KW-1133">Transmembrane helix</keyword>
<accession>A0ABR9D291</accession>
<dbReference type="PRINTS" id="PR00344">
    <property type="entry name" value="BCTRLSENSOR"/>
</dbReference>
<proteinExistence type="predicted"/>
<comment type="caution">
    <text evidence="20">The sequence shown here is derived from an EMBL/GenBank/DDBJ whole genome shotgun (WGS) entry which is preliminary data.</text>
</comment>
<evidence type="ECO:0000256" key="9">
    <source>
        <dbReference type="ARBA" id="ARBA00022989"/>
    </source>
</evidence>
<keyword evidence="5 13" id="KW-0597">Phosphoprotein</keyword>
<feature type="modified residue" description="4-aspartylphosphate" evidence="13">
    <location>
        <position position="56"/>
    </location>
</feature>
<dbReference type="SUPFAM" id="SSF47384">
    <property type="entry name" value="Homodimeric domain of signal transducing histidine kinase"/>
    <property type="match status" value="1"/>
</dbReference>
<dbReference type="InterPro" id="IPR011006">
    <property type="entry name" value="CheY-like_superfamily"/>
</dbReference>
<feature type="domain" description="Response regulatory" evidence="16">
    <location>
        <begin position="6"/>
        <end position="121"/>
    </location>
</feature>
<dbReference type="PROSITE" id="PS50110">
    <property type="entry name" value="RESPONSE_REGULATORY"/>
    <property type="match status" value="2"/>
</dbReference>
<dbReference type="InterPro" id="IPR036890">
    <property type="entry name" value="HATPase_C_sf"/>
</dbReference>
<dbReference type="InterPro" id="IPR005467">
    <property type="entry name" value="His_kinase_dom"/>
</dbReference>
<evidence type="ECO:0000259" key="19">
    <source>
        <dbReference type="PROSITE" id="PS50894"/>
    </source>
</evidence>
<feature type="domain" description="Histidine kinase" evidence="15">
    <location>
        <begin position="462"/>
        <end position="682"/>
    </location>
</feature>
<dbReference type="InterPro" id="IPR001789">
    <property type="entry name" value="Sig_transdc_resp-reg_receiver"/>
</dbReference>
<sequence>MKALLKCLIIEDVQADYLLLERHLHQSSMAVECRRVDSNASLALALQDEWDLVLSDYNVPGMDIRDTLQSIQALNADLPVILVSGSVGEEVAMELLRLGMVDFVFKDNLLRLLPSISRAVEERDQRRIRREAEQALRQSQEQALLEQHQAQLAALNLMEDAIAARRHAEAAAEALRESERRLMLAQEGAHVGIWDWDIVNDHGYWSPECERLYGLEPGSVRFNADWRARVHPDDQHLIDAQWGSRILRGEAFEVEFRYILPSGETRWLSSKGRAQYDAAGKPMMLFGVNLDISERKRTEQQLRKLAQAVEQSPASIIITNLNGEIEYVNEAFLQVSGYQRDEVIGRNPRMLQSKKTPPENYRALWTALGHGQTWKGEFINKRKDGSEYVEFAIIVPIRQADGSITHFVAVQEDITEKKRVALELDQYRHHLEELVASRTAELKAAKVLADSANQAKSAFLANMSHEIRTPMNAIIGLTYLLRQGNPNPEQTDRLDKIDNAAQHLLSIINDVLDLSKIEAGRLELEQTDFSLATVLDHIRSIIAEQARAKSLTIEVDGEGVPQWLRGDPTRLRQAMLNYATNAVKFTEHGSIRLRAMVQAESAAGLLLRFEVSDSGIGIDADQQSTLFEAFIQADVSTTRKYGGTGLGLAITRRLANMMGGDAGVDSVAGEGSRFWFTALVQRGHGVMPLEPNEKPADAEMMLRRNYAGARLLLVEDNPINREVALELLHGVGLAVDTAENGRIALEKIGKNAYDLVLMDVQMPEMDGLEATRAIRAQPRFAQLPILAMTAAAFEEDRHISLAAGMNDFVAKPVIPEDLYAALLRWLSRSGPRSVAADKAGQVRRPLPSTPVNTGAVPDALVSINGLDTRQGLAVVKGDVDKYQRLLNMFAASHSEDVKQIKAYLANGAPEEAKRISHCLKGVAGTLGAKQVAELASQLDKAIAENVGLMGCMELAGLCDSELTQLVRAILALPLQTESGDVGEAIIDAENMNQVVAELANLLAIGDAQASRVAREASKLLRAKLGDSYPAFARQIDNFDYQAALLTLQAADTK</sequence>
<dbReference type="Gene3D" id="3.30.450.20">
    <property type="entry name" value="PAS domain"/>
    <property type="match status" value="2"/>
</dbReference>
<feature type="coiled-coil region" evidence="14">
    <location>
        <begin position="118"/>
        <end position="178"/>
    </location>
</feature>
<evidence type="ECO:0000256" key="4">
    <source>
        <dbReference type="ARBA" id="ARBA00022475"/>
    </source>
</evidence>
<feature type="modified residue" description="Phosphohistidine" evidence="12">
    <location>
        <position position="917"/>
    </location>
</feature>
<evidence type="ECO:0000259" key="18">
    <source>
        <dbReference type="PROSITE" id="PS50113"/>
    </source>
</evidence>
<dbReference type="SUPFAM" id="SSF52172">
    <property type="entry name" value="CheY-like"/>
    <property type="match status" value="2"/>
</dbReference>
<evidence type="ECO:0000256" key="12">
    <source>
        <dbReference type="PROSITE-ProRule" id="PRU00110"/>
    </source>
</evidence>
<dbReference type="PROSITE" id="PS50113">
    <property type="entry name" value="PAC"/>
    <property type="match status" value="2"/>
</dbReference>
<keyword evidence="11" id="KW-0472">Membrane</keyword>